<dbReference type="NCBIfam" id="TIGR01855">
    <property type="entry name" value="IMP_synth_hisH"/>
    <property type="match status" value="1"/>
</dbReference>
<dbReference type="PANTHER" id="PTHR42701">
    <property type="entry name" value="IMIDAZOLE GLYCEROL PHOSPHATE SYNTHASE SUBUNIT HISH"/>
    <property type="match status" value="1"/>
</dbReference>
<protein>
    <recommendedName>
        <fullName evidence="10">Imidazole glycerol phosphate synthase subunit HisH</fullName>
        <ecNumber evidence="10">4.3.2.10</ecNumber>
    </recommendedName>
    <alternativeName>
        <fullName evidence="10">IGP synthase glutaminase subunit</fullName>
        <ecNumber evidence="10">3.5.1.2</ecNumber>
    </alternativeName>
    <alternativeName>
        <fullName evidence="10">IGP synthase subunit HisH</fullName>
    </alternativeName>
    <alternativeName>
        <fullName evidence="10">ImGP synthase subunit HisH</fullName>
        <shortName evidence="10">IGPS subunit HisH</shortName>
    </alternativeName>
</protein>
<dbReference type="EC" id="4.3.2.10" evidence="10"/>
<feature type="active site" evidence="10">
    <location>
        <position position="193"/>
    </location>
</feature>
<evidence type="ECO:0000313" key="12">
    <source>
        <dbReference type="EMBL" id="WRS38084.1"/>
    </source>
</evidence>
<dbReference type="GO" id="GO:0016829">
    <property type="term" value="F:lyase activity"/>
    <property type="evidence" value="ECO:0007669"/>
    <property type="project" value="UniProtKB-KW"/>
</dbReference>
<dbReference type="InterPro" id="IPR029062">
    <property type="entry name" value="Class_I_gatase-like"/>
</dbReference>
<organism evidence="12 13">
    <name type="scientific">Thiobacillus sedimenti</name>
    <dbReference type="NCBI Taxonomy" id="3110231"/>
    <lineage>
        <taxon>Bacteria</taxon>
        <taxon>Pseudomonadati</taxon>
        <taxon>Pseudomonadota</taxon>
        <taxon>Betaproteobacteria</taxon>
        <taxon>Nitrosomonadales</taxon>
        <taxon>Thiobacillaceae</taxon>
        <taxon>Thiobacillus</taxon>
    </lineage>
</organism>
<feature type="domain" description="Glutamine amidotransferase" evidence="11">
    <location>
        <begin position="7"/>
        <end position="208"/>
    </location>
</feature>
<comment type="subcellular location">
    <subcellularLocation>
        <location evidence="10">Cytoplasm</location>
    </subcellularLocation>
</comment>
<gene>
    <name evidence="10 12" type="primary">hisH</name>
    <name evidence="12" type="ORF">VA613_08650</name>
</gene>
<evidence type="ECO:0000259" key="11">
    <source>
        <dbReference type="Pfam" id="PF00117"/>
    </source>
</evidence>
<keyword evidence="13" id="KW-1185">Reference proteome</keyword>
<keyword evidence="5 10" id="KW-0315">Glutamine amidotransferase</keyword>
<comment type="function">
    <text evidence="10">IGPS catalyzes the conversion of PRFAR and glutamine to IGP, AICAR and glutamate. The HisH subunit catalyzes the hydrolysis of glutamine to glutamate and ammonia as part of the synthesis of IGP and AICAR. The resulting ammonia molecule is channeled to the active site of HisF.</text>
</comment>
<dbReference type="RefSeq" id="WP_324778698.1">
    <property type="nucleotide sequence ID" value="NZ_CP141769.1"/>
</dbReference>
<dbReference type="CDD" id="cd01748">
    <property type="entry name" value="GATase1_IGP_Synthase"/>
    <property type="match status" value="1"/>
</dbReference>
<dbReference type="InterPro" id="IPR010139">
    <property type="entry name" value="Imidazole-glycPsynth_HisH"/>
</dbReference>
<evidence type="ECO:0000256" key="1">
    <source>
        <dbReference type="ARBA" id="ARBA00005091"/>
    </source>
</evidence>
<keyword evidence="2 10" id="KW-0963">Cytoplasm</keyword>
<dbReference type="Proteomes" id="UP001334732">
    <property type="component" value="Chromosome"/>
</dbReference>
<evidence type="ECO:0000256" key="10">
    <source>
        <dbReference type="HAMAP-Rule" id="MF_00278"/>
    </source>
</evidence>
<dbReference type="SUPFAM" id="SSF52317">
    <property type="entry name" value="Class I glutamine amidotransferase-like"/>
    <property type="match status" value="1"/>
</dbReference>
<dbReference type="Gene3D" id="3.40.50.880">
    <property type="match status" value="1"/>
</dbReference>
<proteinExistence type="inferred from homology"/>
<comment type="subunit">
    <text evidence="10">Heterodimer of HisH and HisF.</text>
</comment>
<sequence>MSVDIAVIDYGMGNLRSVSKAIEHVAPSASAVVTSDPAVIAGAGRVVFPGQGAAPDCMREIDARGLRQVIVDAARSKPFLGICMGMQVLFEHSEEGDTACLGILQGTVQRFPQEAMHDDKGGKLKVPHMGWNNVHQAMPHPLWVGIEEGERFYFVHSYFVQPTAPDVIAGFSHYPFPFTCAVASGNIFAVQFHPEKSQNAGLALLGNFVTWNPGEHASACDMSGAACA</sequence>
<evidence type="ECO:0000256" key="7">
    <source>
        <dbReference type="ARBA" id="ARBA00023239"/>
    </source>
</evidence>
<feature type="active site" evidence="10">
    <location>
        <position position="195"/>
    </location>
</feature>
<dbReference type="PANTHER" id="PTHR42701:SF2">
    <property type="entry name" value="IMIDAZOLE GLYCEROL PHOSPHATE SYNTHASE SUBUNIT HISH 1"/>
    <property type="match status" value="1"/>
</dbReference>
<comment type="catalytic activity">
    <reaction evidence="9 10">
        <text>L-glutamine + H2O = L-glutamate + NH4(+)</text>
        <dbReference type="Rhea" id="RHEA:15889"/>
        <dbReference type="ChEBI" id="CHEBI:15377"/>
        <dbReference type="ChEBI" id="CHEBI:28938"/>
        <dbReference type="ChEBI" id="CHEBI:29985"/>
        <dbReference type="ChEBI" id="CHEBI:58359"/>
        <dbReference type="EC" id="3.5.1.2"/>
    </reaction>
</comment>
<name>A0ABZ1CFD4_9PROT</name>
<dbReference type="EMBL" id="CP141769">
    <property type="protein sequence ID" value="WRS38084.1"/>
    <property type="molecule type" value="Genomic_DNA"/>
</dbReference>
<feature type="active site" description="Nucleophile" evidence="10">
    <location>
        <position position="83"/>
    </location>
</feature>
<evidence type="ECO:0000256" key="8">
    <source>
        <dbReference type="ARBA" id="ARBA00047838"/>
    </source>
</evidence>
<dbReference type="InterPro" id="IPR017926">
    <property type="entry name" value="GATASE"/>
</dbReference>
<keyword evidence="7 10" id="KW-0456">Lyase</keyword>
<dbReference type="HAMAP" id="MF_00278">
    <property type="entry name" value="HisH"/>
    <property type="match status" value="1"/>
</dbReference>
<dbReference type="PROSITE" id="PS51273">
    <property type="entry name" value="GATASE_TYPE_1"/>
    <property type="match status" value="1"/>
</dbReference>
<evidence type="ECO:0000256" key="2">
    <source>
        <dbReference type="ARBA" id="ARBA00022490"/>
    </source>
</evidence>
<dbReference type="EC" id="3.5.1.2" evidence="10"/>
<comment type="pathway">
    <text evidence="1 10">Amino-acid biosynthesis; L-histidine biosynthesis; L-histidine from 5-phospho-alpha-D-ribose 1-diphosphate: step 5/9.</text>
</comment>
<keyword evidence="4 10" id="KW-0378">Hydrolase</keyword>
<keyword evidence="3 10" id="KW-0028">Amino-acid biosynthesis</keyword>
<accession>A0ABZ1CFD4</accession>
<evidence type="ECO:0000256" key="3">
    <source>
        <dbReference type="ARBA" id="ARBA00022605"/>
    </source>
</evidence>
<evidence type="ECO:0000256" key="6">
    <source>
        <dbReference type="ARBA" id="ARBA00023102"/>
    </source>
</evidence>
<dbReference type="PIRSF" id="PIRSF000495">
    <property type="entry name" value="Amidotransf_hisH"/>
    <property type="match status" value="1"/>
</dbReference>
<reference evidence="12 13" key="1">
    <citation type="submission" date="2023-12" db="EMBL/GenBank/DDBJ databases">
        <title>Thiobacillus sedimentum sp. nov., a chemolithoautotrophic sulfur-oxidizing bacterium isolated from freshwater sediment.</title>
        <authorList>
            <person name="Luo J."/>
            <person name="Dai C."/>
        </authorList>
    </citation>
    <scope>NUCLEOTIDE SEQUENCE [LARGE SCALE GENOMIC DNA]</scope>
    <source>
        <strain evidence="12 13">SCUT-2</strain>
    </source>
</reference>
<evidence type="ECO:0000256" key="9">
    <source>
        <dbReference type="ARBA" id="ARBA00049534"/>
    </source>
</evidence>
<comment type="catalytic activity">
    <reaction evidence="8 10">
        <text>5-[(5-phospho-1-deoxy-D-ribulos-1-ylimino)methylamino]-1-(5-phospho-beta-D-ribosyl)imidazole-4-carboxamide + L-glutamine = D-erythro-1-(imidazol-4-yl)glycerol 3-phosphate + 5-amino-1-(5-phospho-beta-D-ribosyl)imidazole-4-carboxamide + L-glutamate + H(+)</text>
        <dbReference type="Rhea" id="RHEA:24793"/>
        <dbReference type="ChEBI" id="CHEBI:15378"/>
        <dbReference type="ChEBI" id="CHEBI:29985"/>
        <dbReference type="ChEBI" id="CHEBI:58278"/>
        <dbReference type="ChEBI" id="CHEBI:58359"/>
        <dbReference type="ChEBI" id="CHEBI:58475"/>
        <dbReference type="ChEBI" id="CHEBI:58525"/>
        <dbReference type="EC" id="4.3.2.10"/>
    </reaction>
</comment>
<dbReference type="Pfam" id="PF00117">
    <property type="entry name" value="GATase"/>
    <property type="match status" value="1"/>
</dbReference>
<evidence type="ECO:0000256" key="4">
    <source>
        <dbReference type="ARBA" id="ARBA00022801"/>
    </source>
</evidence>
<keyword evidence="6 10" id="KW-0368">Histidine biosynthesis</keyword>
<evidence type="ECO:0000313" key="13">
    <source>
        <dbReference type="Proteomes" id="UP001334732"/>
    </source>
</evidence>
<evidence type="ECO:0000256" key="5">
    <source>
        <dbReference type="ARBA" id="ARBA00022962"/>
    </source>
</evidence>